<name>A0A9P6CZ76_9AGAR</name>
<gene>
    <name evidence="3" type="ORF">BDN70DRAFT_988377</name>
</gene>
<dbReference type="Pfam" id="PF18803">
    <property type="entry name" value="CxC2"/>
    <property type="match status" value="1"/>
</dbReference>
<dbReference type="OrthoDB" id="3257768at2759"/>
<evidence type="ECO:0000256" key="1">
    <source>
        <dbReference type="SAM" id="MobiDB-lite"/>
    </source>
</evidence>
<sequence>MPPKRKVIDGAIDSDSDEELEIDIDATLSMQNGNATLRQHHVQYKSKLPRIPTTTEQARSISFNPDTASDILPNSNSPESIKPPRKQPSTAFSFEVLQNFEQHNLASKKPAYDYCDALRKLTDGAFPQNTPDRYNEFNRVFRVWQHLSAERRSGHASNIDSVLKREGSEKSLALRCPACPEIGFNIEKSTIDTASDKEAHKYTLFLSTDGNFRLQRKNKHDDPDDSALNNGRAYFVEEQDYIAYLNAVDQSDDRSTCAHLRAVRLQNIIKFLNAIISGVVAIQCARHGFYWTVVDLAKGECFAHTDYALARTLSDAENQRWIMLSYDIWCQYSKKIKARFSKHFPEVAPVLERLRGAVPKMHIKGHVLYCQLLWSFNYLPSSGETCGEAIEGSWAEHNQTAGSTKEMNHGHRHDTLDAFFGYWNWTKFHEMAKTLYRLYTNCIALLKKRDEKFIEFSKRFSPELIEKWTAMDIAPIIDGGQVISVYEAQIGKDGPPTQGKQYEKLLREESINELAGVNSGVGDAYFINAGLRLERDQFKIRKMALAANNVDTDAIVKSRAKLQRDILKWRSTQLTLCPSLNLEIKASDAAHPEHEPLLLPSHFSQPLRLSLGLDKYAEIEYTLREGQAHDALESVRKAIRTFNFNLKFKKEQVRGQGANTRAQNFLRTLTADKLSSAEKYRISRRALLSLGLSADDAVFQELLDTQLWSKNSAAPLKLGDSHLDDPWFWTVGRPSGQSVEDEKDWNLEMDRVKWFRDRAACQRSLEEKEILVEEFKRTIRSFERLQEAWTELGKRESLRSGKANYSFQQAEMYGRLALDCKALFTKALQKG</sequence>
<feature type="region of interest" description="Disordered" evidence="1">
    <location>
        <begin position="62"/>
        <end position="87"/>
    </location>
</feature>
<proteinExistence type="predicted"/>
<reference evidence="3" key="1">
    <citation type="submission" date="2020-11" db="EMBL/GenBank/DDBJ databases">
        <authorList>
            <consortium name="DOE Joint Genome Institute"/>
            <person name="Ahrendt S."/>
            <person name="Riley R."/>
            <person name="Andreopoulos W."/>
            <person name="Labutti K."/>
            <person name="Pangilinan J."/>
            <person name="Ruiz-Duenas F.J."/>
            <person name="Barrasa J.M."/>
            <person name="Sanchez-Garcia M."/>
            <person name="Camarero S."/>
            <person name="Miyauchi S."/>
            <person name="Serrano A."/>
            <person name="Linde D."/>
            <person name="Babiker R."/>
            <person name="Drula E."/>
            <person name="Ayuso-Fernandez I."/>
            <person name="Pacheco R."/>
            <person name="Padilla G."/>
            <person name="Ferreira P."/>
            <person name="Barriuso J."/>
            <person name="Kellner H."/>
            <person name="Castanera R."/>
            <person name="Alfaro M."/>
            <person name="Ramirez L."/>
            <person name="Pisabarro A.G."/>
            <person name="Kuo A."/>
            <person name="Tritt A."/>
            <person name="Lipzen A."/>
            <person name="He G."/>
            <person name="Yan M."/>
            <person name="Ng V."/>
            <person name="Cullen D."/>
            <person name="Martin F."/>
            <person name="Rosso M.-N."/>
            <person name="Henrissat B."/>
            <person name="Hibbett D."/>
            <person name="Martinez A.T."/>
            <person name="Grigoriev I.V."/>
        </authorList>
    </citation>
    <scope>NUCLEOTIDE SEQUENCE</scope>
    <source>
        <strain evidence="3">CIRM-BRFM 674</strain>
    </source>
</reference>
<dbReference type="Proteomes" id="UP000807469">
    <property type="component" value="Unassembled WGS sequence"/>
</dbReference>
<keyword evidence="4" id="KW-1185">Reference proteome</keyword>
<evidence type="ECO:0000313" key="3">
    <source>
        <dbReference type="EMBL" id="KAF9486051.1"/>
    </source>
</evidence>
<protein>
    <recommendedName>
        <fullName evidence="2">CxC2-like cysteine cluster KDZ transposase-associated domain-containing protein</fullName>
    </recommendedName>
</protein>
<dbReference type="InterPro" id="IPR040521">
    <property type="entry name" value="KDZ"/>
</dbReference>
<dbReference type="EMBL" id="MU155132">
    <property type="protein sequence ID" value="KAF9486051.1"/>
    <property type="molecule type" value="Genomic_DNA"/>
</dbReference>
<dbReference type="AlphaFoldDB" id="A0A9P6CZ76"/>
<feature type="compositionally biased region" description="Polar residues" evidence="1">
    <location>
        <begin position="62"/>
        <end position="79"/>
    </location>
</feature>
<dbReference type="PANTHER" id="PTHR33104">
    <property type="entry name" value="SI:DKEY-29D5.2"/>
    <property type="match status" value="1"/>
</dbReference>
<dbReference type="InterPro" id="IPR041457">
    <property type="entry name" value="CxC2_KDZ-assoc"/>
</dbReference>
<dbReference type="PANTHER" id="PTHR33104:SF2">
    <property type="entry name" value="CXC3 LIKE CYSTEINE CLUSTER DOMAIN-CONTAINING PROTEIN"/>
    <property type="match status" value="1"/>
</dbReference>
<comment type="caution">
    <text evidence="3">The sequence shown here is derived from an EMBL/GenBank/DDBJ whole genome shotgun (WGS) entry which is preliminary data.</text>
</comment>
<evidence type="ECO:0000313" key="4">
    <source>
        <dbReference type="Proteomes" id="UP000807469"/>
    </source>
</evidence>
<evidence type="ECO:0000259" key="2">
    <source>
        <dbReference type="Pfam" id="PF18803"/>
    </source>
</evidence>
<organism evidence="3 4">
    <name type="scientific">Pholiota conissans</name>
    <dbReference type="NCBI Taxonomy" id="109636"/>
    <lineage>
        <taxon>Eukaryota</taxon>
        <taxon>Fungi</taxon>
        <taxon>Dikarya</taxon>
        <taxon>Basidiomycota</taxon>
        <taxon>Agaricomycotina</taxon>
        <taxon>Agaricomycetes</taxon>
        <taxon>Agaricomycetidae</taxon>
        <taxon>Agaricales</taxon>
        <taxon>Agaricineae</taxon>
        <taxon>Strophariaceae</taxon>
        <taxon>Pholiota</taxon>
    </lineage>
</organism>
<dbReference type="Pfam" id="PF18758">
    <property type="entry name" value="KDZ"/>
    <property type="match status" value="1"/>
</dbReference>
<accession>A0A9P6CZ76</accession>
<feature type="domain" description="CxC2-like cysteine cluster KDZ transposase-associated" evidence="2">
    <location>
        <begin position="86"/>
        <end position="124"/>
    </location>
</feature>